<reference evidence="1 2" key="2">
    <citation type="journal article" date="2017" name="Front. Microbiol.">
        <title>Genomics Reveals a Unique Clone of Burkholderia cenocepacia Harboring an Actively Excising Novel Genomic Island.</title>
        <authorList>
            <person name="Patil P.P."/>
            <person name="Mali S."/>
            <person name="Midha S."/>
            <person name="Gautam V."/>
            <person name="Dash L."/>
            <person name="Kumar S."/>
            <person name="Shastri J."/>
            <person name="Singhal L."/>
            <person name="Patil P.B."/>
        </authorList>
    </citation>
    <scope>NUCLEOTIDE SEQUENCE [LARGE SCALE GENOMIC DNA]</scope>
    <source>
        <strain evidence="1 2">BC-19</strain>
    </source>
</reference>
<evidence type="ECO:0000313" key="1">
    <source>
        <dbReference type="EMBL" id="MCW3716320.1"/>
    </source>
</evidence>
<comment type="caution">
    <text evidence="1">The sequence shown here is derived from an EMBL/GenBank/DDBJ whole genome shotgun (WGS) entry which is preliminary data.</text>
</comment>
<protein>
    <submittedName>
        <fullName evidence="1">DUF3102 domain-containing protein</fullName>
    </submittedName>
</protein>
<name>A0ABD4UPF6_9BURK</name>
<evidence type="ECO:0000313" key="2">
    <source>
        <dbReference type="Proteomes" id="UP000191686"/>
    </source>
</evidence>
<dbReference type="PANTHER" id="PTHR30136:SF35">
    <property type="entry name" value="HTH-TYPE TRANSCRIPTIONAL REGULATOR RV1719"/>
    <property type="match status" value="1"/>
</dbReference>
<dbReference type="AlphaFoldDB" id="A0ABD4UPF6"/>
<dbReference type="RefSeq" id="WP_080324699.1">
    <property type="nucleotide sequence ID" value="NZ_JYMX02000041.1"/>
</dbReference>
<organism evidence="1 2">
    <name type="scientific">Burkholderia cenocepacia</name>
    <dbReference type="NCBI Taxonomy" id="95486"/>
    <lineage>
        <taxon>Bacteria</taxon>
        <taxon>Pseudomonadati</taxon>
        <taxon>Pseudomonadota</taxon>
        <taxon>Betaproteobacteria</taxon>
        <taxon>Burkholderiales</taxon>
        <taxon>Burkholderiaceae</taxon>
        <taxon>Burkholderia</taxon>
        <taxon>Burkholderia cepacia complex</taxon>
    </lineage>
</organism>
<dbReference type="PANTHER" id="PTHR30136">
    <property type="entry name" value="HELIX-TURN-HELIX TRANSCRIPTIONAL REGULATOR, ICLR FAMILY"/>
    <property type="match status" value="1"/>
</dbReference>
<reference evidence="1 2" key="1">
    <citation type="journal article" date="2017" name="Front. Microbiol.">
        <title>Genomics reveals a unique clone of Burkholderia cenocepacia harbouring an actively excising novel genomic island.</title>
        <authorList>
            <person name="Patil P."/>
            <person name="Mali S."/>
            <person name="Midha S."/>
            <person name="Gautam V."/>
            <person name="Dash L."/>
            <person name="Kumar S."/>
            <person name="Shastri J."/>
            <person name="Singhal L."/>
            <person name="Patil P.B."/>
        </authorList>
    </citation>
    <scope>NUCLEOTIDE SEQUENCE [LARGE SCALE GENOMIC DNA]</scope>
    <source>
        <strain evidence="1 2">BC-19</strain>
    </source>
</reference>
<dbReference type="Pfam" id="PF11300">
    <property type="entry name" value="DUF3102"/>
    <property type="match status" value="1"/>
</dbReference>
<gene>
    <name evidence="1" type="ORF">UE95_034050</name>
</gene>
<accession>A0ABD4UPF6</accession>
<dbReference type="EMBL" id="JYMX02000041">
    <property type="protein sequence ID" value="MCW3716320.1"/>
    <property type="molecule type" value="Genomic_DNA"/>
</dbReference>
<dbReference type="InterPro" id="IPR021451">
    <property type="entry name" value="DUF3102"/>
</dbReference>
<dbReference type="Proteomes" id="UP000191686">
    <property type="component" value="Unassembled WGS sequence"/>
</dbReference>
<dbReference type="InterPro" id="IPR050707">
    <property type="entry name" value="HTH_MetabolicPath_Reg"/>
</dbReference>
<sequence length="305" mass="33255">MGRNKQETTVVPADNTLEVLPALTEAANTLAARSSEIAKQFGDGLPYERHRVVNEARFYMAQSAEAMLEAGKRLILLKENEPHGEFTTIVEEQLGLAPRTARLMIQAAVKYSSPQLESKRQALAVLGKTKLFELMTEDDEELAALADGGTIAGMDLDDIDRMTSRELRAALREAHENATAQARLLSDKNAKIDELAAKKTRVKRVTPDEEGAEIRKETSAIAFEAESVIRGNLRAAFETLAQHAETHGAPHDDFMAGVLGQIQLSLNQLRSEFGVKAAADGDDVPQWLRDTSTGSADADFSRAAN</sequence>
<proteinExistence type="predicted"/>